<sequence length="59" mass="6863">MDGQALTLLGLTLFLGGFVCGTSVIGLWWVWQLTRMTRQQNPFRVGQHRIEDIFRDLRN</sequence>
<proteinExistence type="predicted"/>
<gene>
    <name evidence="2" type="ORF">HYY65_02885</name>
</gene>
<accession>A0A932GND0</accession>
<evidence type="ECO:0000313" key="3">
    <source>
        <dbReference type="Proteomes" id="UP000741360"/>
    </source>
</evidence>
<feature type="transmembrane region" description="Helical" evidence="1">
    <location>
        <begin position="6"/>
        <end position="31"/>
    </location>
</feature>
<dbReference type="Proteomes" id="UP000741360">
    <property type="component" value="Unassembled WGS sequence"/>
</dbReference>
<keyword evidence="1" id="KW-1133">Transmembrane helix</keyword>
<evidence type="ECO:0000256" key="1">
    <source>
        <dbReference type="SAM" id="Phobius"/>
    </source>
</evidence>
<keyword evidence="1" id="KW-0472">Membrane</keyword>
<dbReference type="AlphaFoldDB" id="A0A932GND0"/>
<reference evidence="2" key="1">
    <citation type="submission" date="2020-07" db="EMBL/GenBank/DDBJ databases">
        <title>Huge and variable diversity of episymbiotic CPR bacteria and DPANN archaea in groundwater ecosystems.</title>
        <authorList>
            <person name="He C.Y."/>
            <person name="Keren R."/>
            <person name="Whittaker M."/>
            <person name="Farag I.F."/>
            <person name="Doudna J."/>
            <person name="Cate J.H.D."/>
            <person name="Banfield J.F."/>
        </authorList>
    </citation>
    <scope>NUCLEOTIDE SEQUENCE</scope>
    <source>
        <strain evidence="2">NC_groundwater_717_Ag_S-0.2um_59_8</strain>
    </source>
</reference>
<evidence type="ECO:0000313" key="2">
    <source>
        <dbReference type="EMBL" id="MBI3014015.1"/>
    </source>
</evidence>
<keyword evidence="1" id="KW-0812">Transmembrane</keyword>
<comment type="caution">
    <text evidence="2">The sequence shown here is derived from an EMBL/GenBank/DDBJ whole genome shotgun (WGS) entry which is preliminary data.</text>
</comment>
<name>A0A932GND0_UNCTE</name>
<protein>
    <submittedName>
        <fullName evidence="2">Uncharacterized protein</fullName>
    </submittedName>
</protein>
<organism evidence="2 3">
    <name type="scientific">Tectimicrobiota bacterium</name>
    <dbReference type="NCBI Taxonomy" id="2528274"/>
    <lineage>
        <taxon>Bacteria</taxon>
        <taxon>Pseudomonadati</taxon>
        <taxon>Nitrospinota/Tectimicrobiota group</taxon>
        <taxon>Candidatus Tectimicrobiota</taxon>
    </lineage>
</organism>
<dbReference type="EMBL" id="JACPSX010000048">
    <property type="protein sequence ID" value="MBI3014015.1"/>
    <property type="molecule type" value="Genomic_DNA"/>
</dbReference>